<organism evidence="2 3">
    <name type="scientific">Cystobacter fuscus (strain ATCC 25194 / DSM 2262 / NBRC 100088 / M29)</name>
    <dbReference type="NCBI Taxonomy" id="1242864"/>
    <lineage>
        <taxon>Bacteria</taxon>
        <taxon>Pseudomonadati</taxon>
        <taxon>Myxococcota</taxon>
        <taxon>Myxococcia</taxon>
        <taxon>Myxococcales</taxon>
        <taxon>Cystobacterineae</taxon>
        <taxon>Archangiaceae</taxon>
        <taxon>Cystobacter</taxon>
    </lineage>
</organism>
<feature type="region of interest" description="Disordered" evidence="1">
    <location>
        <begin position="1"/>
        <end position="34"/>
    </location>
</feature>
<dbReference type="EMBL" id="ANAH02000022">
    <property type="protein sequence ID" value="EPX58726.1"/>
    <property type="molecule type" value="Genomic_DNA"/>
</dbReference>
<evidence type="ECO:0000256" key="1">
    <source>
        <dbReference type="SAM" id="MobiDB-lite"/>
    </source>
</evidence>
<dbReference type="Proteomes" id="UP000011682">
    <property type="component" value="Unassembled WGS sequence"/>
</dbReference>
<dbReference type="AlphaFoldDB" id="S9P6D0"/>
<gene>
    <name evidence="2" type="ORF">D187_003687</name>
</gene>
<feature type="compositionally biased region" description="Low complexity" evidence="1">
    <location>
        <begin position="22"/>
        <end position="34"/>
    </location>
</feature>
<accession>S9P6D0</accession>
<evidence type="ECO:0000313" key="2">
    <source>
        <dbReference type="EMBL" id="EPX58726.1"/>
    </source>
</evidence>
<name>S9P6D0_CYSF2</name>
<keyword evidence="3" id="KW-1185">Reference proteome</keyword>
<proteinExistence type="predicted"/>
<sequence>MVPLRPIRARGAWGTERLSRHAPASSRSVPVASAASLCRMPAPCARNS</sequence>
<comment type="caution">
    <text evidence="2">The sequence shown here is derived from an EMBL/GenBank/DDBJ whole genome shotgun (WGS) entry which is preliminary data.</text>
</comment>
<protein>
    <submittedName>
        <fullName evidence="2">Uncharacterized protein</fullName>
    </submittedName>
</protein>
<evidence type="ECO:0000313" key="3">
    <source>
        <dbReference type="Proteomes" id="UP000011682"/>
    </source>
</evidence>
<reference evidence="2" key="1">
    <citation type="submission" date="2013-05" db="EMBL/GenBank/DDBJ databases">
        <title>Genome assembly of Cystobacter fuscus DSM 2262.</title>
        <authorList>
            <person name="Sharma G."/>
            <person name="Khatri I."/>
            <person name="Kaur C."/>
            <person name="Mayilraj S."/>
            <person name="Subramanian S."/>
        </authorList>
    </citation>
    <scope>NUCLEOTIDE SEQUENCE [LARGE SCALE GENOMIC DNA]</scope>
    <source>
        <strain evidence="2">DSM 2262</strain>
    </source>
</reference>